<evidence type="ECO:0000313" key="2">
    <source>
        <dbReference type="Proteomes" id="UP000001055"/>
    </source>
</evidence>
<gene>
    <name evidence="1" type="ORF">SNOG_14975</name>
</gene>
<sequence>MGDIRVEILCQHDLAVRYTGVAVHREEFSIALYFSDSA</sequence>
<dbReference type="GeneID" id="5982067"/>
<evidence type="ECO:0000313" key="1">
    <source>
        <dbReference type="EMBL" id="EAT77518.1"/>
    </source>
</evidence>
<dbReference type="InParanoid" id="Q0TZG5"/>
<organism evidence="1 2">
    <name type="scientific">Phaeosphaeria nodorum (strain SN15 / ATCC MYA-4574 / FGSC 10173)</name>
    <name type="common">Glume blotch fungus</name>
    <name type="synonym">Parastagonospora nodorum</name>
    <dbReference type="NCBI Taxonomy" id="321614"/>
    <lineage>
        <taxon>Eukaryota</taxon>
        <taxon>Fungi</taxon>
        <taxon>Dikarya</taxon>
        <taxon>Ascomycota</taxon>
        <taxon>Pezizomycotina</taxon>
        <taxon>Dothideomycetes</taxon>
        <taxon>Pleosporomycetidae</taxon>
        <taxon>Pleosporales</taxon>
        <taxon>Pleosporineae</taxon>
        <taxon>Phaeosphaeriaceae</taxon>
        <taxon>Parastagonospora</taxon>
    </lineage>
</organism>
<dbReference type="Proteomes" id="UP000001055">
    <property type="component" value="Unassembled WGS sequence"/>
</dbReference>
<dbReference type="RefSeq" id="XP_001805139.1">
    <property type="nucleotide sequence ID" value="XM_001805087.1"/>
</dbReference>
<dbReference type="EMBL" id="CH445359">
    <property type="protein sequence ID" value="EAT77518.1"/>
    <property type="molecule type" value="Genomic_DNA"/>
</dbReference>
<accession>Q0TZG5</accession>
<dbReference type="AlphaFoldDB" id="Q0TZG5"/>
<reference evidence="2" key="1">
    <citation type="journal article" date="2007" name="Plant Cell">
        <title>Dothideomycete-plant interactions illuminated by genome sequencing and EST analysis of the wheat pathogen Stagonospora nodorum.</title>
        <authorList>
            <person name="Hane J.K."/>
            <person name="Lowe R.G."/>
            <person name="Solomon P.S."/>
            <person name="Tan K.C."/>
            <person name="Schoch C.L."/>
            <person name="Spatafora J.W."/>
            <person name="Crous P.W."/>
            <person name="Kodira C."/>
            <person name="Birren B.W."/>
            <person name="Galagan J.E."/>
            <person name="Torriani S.F."/>
            <person name="McDonald B.A."/>
            <person name="Oliver R.P."/>
        </authorList>
    </citation>
    <scope>NUCLEOTIDE SEQUENCE [LARGE SCALE GENOMIC DNA]</scope>
    <source>
        <strain evidence="2">SN15 / ATCC MYA-4574 / FGSC 10173</strain>
    </source>
</reference>
<dbReference type="KEGG" id="pno:SNOG_14975"/>
<proteinExistence type="predicted"/>
<protein>
    <submittedName>
        <fullName evidence="1">Uncharacterized protein</fullName>
    </submittedName>
</protein>
<name>Q0TZG5_PHANO</name>